<dbReference type="Gene3D" id="3.30.460.10">
    <property type="entry name" value="Beta Polymerase, domain 2"/>
    <property type="match status" value="1"/>
</dbReference>
<proteinExistence type="predicted"/>
<evidence type="ECO:0000313" key="3">
    <source>
        <dbReference type="Proteomes" id="UP000195129"/>
    </source>
</evidence>
<dbReference type="SUPFAM" id="SSF81301">
    <property type="entry name" value="Nucleotidyltransferase"/>
    <property type="match status" value="1"/>
</dbReference>
<protein>
    <submittedName>
        <fullName evidence="2">DNA polymerase III subunit beta</fullName>
    </submittedName>
</protein>
<dbReference type="CDD" id="cd05403">
    <property type="entry name" value="NT_KNTase_like"/>
    <property type="match status" value="1"/>
</dbReference>
<dbReference type="Pfam" id="PF01909">
    <property type="entry name" value="NTP_transf_2"/>
    <property type="match status" value="1"/>
</dbReference>
<reference evidence="2 3" key="1">
    <citation type="submission" date="2016-10" db="EMBL/GenBank/DDBJ databases">
        <title>Comparative genomics of Bacillus thuringiensis reveals a path to pathogens against multiple invertebrate hosts.</title>
        <authorList>
            <person name="Zheng J."/>
            <person name="Gao Q."/>
            <person name="Liu H."/>
            <person name="Peng D."/>
            <person name="Ruan L."/>
            <person name="Sun M."/>
        </authorList>
    </citation>
    <scope>NUCLEOTIDE SEQUENCE [LARGE SCALE GENOMIC DNA]</scope>
    <source>
        <strain evidence="2">BGSC 4CA1</strain>
    </source>
</reference>
<dbReference type="GO" id="GO:0016779">
    <property type="term" value="F:nucleotidyltransferase activity"/>
    <property type="evidence" value="ECO:0007669"/>
    <property type="project" value="InterPro"/>
</dbReference>
<dbReference type="Proteomes" id="UP000195129">
    <property type="component" value="Unassembled WGS sequence"/>
</dbReference>
<dbReference type="RefSeq" id="WP_070756716.1">
    <property type="nucleotide sequence ID" value="NZ_NFDN01000021.1"/>
</dbReference>
<evidence type="ECO:0000259" key="1">
    <source>
        <dbReference type="Pfam" id="PF01909"/>
    </source>
</evidence>
<dbReference type="EMBL" id="NFDN01000021">
    <property type="protein sequence ID" value="OTY62887.1"/>
    <property type="molecule type" value="Genomic_DNA"/>
</dbReference>
<dbReference type="InterPro" id="IPR002934">
    <property type="entry name" value="Polymerase_NTP_transf_dom"/>
</dbReference>
<sequence length="205" mass="24333">MELGLEDKIRKYLVSKYQCHSVIVYGSYANGDYSEDSDIDLLCFTDVPTHSNDINILQEKQLDAWIYPTEKIRDITDFLRIQNGYSILDERGLCANFLNQIQELYQQGPEPLQDTQKEFLREWLNKMLKRSERGDIEGNFRFHWLLVDSLEIYCNLHDTWYFGPKRTLKWMSAHDTNSYRLFEKAIHPNADPYDVTAWIAYITQE</sequence>
<accession>A0A9X6FEG4</accession>
<feature type="domain" description="Polymerase nucleotidyl transferase" evidence="1">
    <location>
        <begin position="7"/>
        <end position="73"/>
    </location>
</feature>
<dbReference type="InterPro" id="IPR043519">
    <property type="entry name" value="NT_sf"/>
</dbReference>
<evidence type="ECO:0000313" key="2">
    <source>
        <dbReference type="EMBL" id="OTY62887.1"/>
    </source>
</evidence>
<gene>
    <name evidence="2" type="ORF">BK746_04185</name>
</gene>
<name>A0A9X6FEG4_BACTU</name>
<dbReference type="AlphaFoldDB" id="A0A9X6FEG4"/>
<organism evidence="2 3">
    <name type="scientific">Bacillus thuringiensis serovar yosoo</name>
    <dbReference type="NCBI Taxonomy" id="180848"/>
    <lineage>
        <taxon>Bacteria</taxon>
        <taxon>Bacillati</taxon>
        <taxon>Bacillota</taxon>
        <taxon>Bacilli</taxon>
        <taxon>Bacillales</taxon>
        <taxon>Bacillaceae</taxon>
        <taxon>Bacillus</taxon>
        <taxon>Bacillus cereus group</taxon>
    </lineage>
</organism>
<comment type="caution">
    <text evidence="2">The sequence shown here is derived from an EMBL/GenBank/DDBJ whole genome shotgun (WGS) entry which is preliminary data.</text>
</comment>